<evidence type="ECO:0000313" key="2">
    <source>
        <dbReference type="Proteomes" id="UP000830115"/>
    </source>
</evidence>
<evidence type="ECO:0000313" key="1">
    <source>
        <dbReference type="EMBL" id="UQA94920.1"/>
    </source>
</evidence>
<dbReference type="RefSeq" id="WP_248865774.1">
    <property type="nucleotide sequence ID" value="NZ_CP086322.1"/>
</dbReference>
<accession>A0ABY4MB45</accession>
<proteinExistence type="predicted"/>
<protein>
    <submittedName>
        <fullName evidence="1">Uncharacterized protein</fullName>
    </submittedName>
</protein>
<organism evidence="1 2">
    <name type="scientific">Streptomyces halobius</name>
    <dbReference type="NCBI Taxonomy" id="2879846"/>
    <lineage>
        <taxon>Bacteria</taxon>
        <taxon>Bacillati</taxon>
        <taxon>Actinomycetota</taxon>
        <taxon>Actinomycetes</taxon>
        <taxon>Kitasatosporales</taxon>
        <taxon>Streptomycetaceae</taxon>
        <taxon>Streptomyces</taxon>
    </lineage>
</organism>
<dbReference type="Proteomes" id="UP000830115">
    <property type="component" value="Chromosome"/>
</dbReference>
<gene>
    <name evidence="1" type="ORF">K9S39_26445</name>
</gene>
<dbReference type="EMBL" id="CP086322">
    <property type="protein sequence ID" value="UQA94920.1"/>
    <property type="molecule type" value="Genomic_DNA"/>
</dbReference>
<keyword evidence="2" id="KW-1185">Reference proteome</keyword>
<sequence length="198" mass="22185">MPAQTLEPVRTWPDTVPEPTRTLGWDVLSWTSRWLLQPDGPDAGTPWRFTDEQVRIVLRWFEIDDAGNFTRRQGTIRRLKGWGKDPFLAALCAVEFVGPCRFGGWREDGTPIAVPHPAPWVQVCAVSKDQTRNTMRLFPGMFSPKLIAEYGIDLGKEIIYSSGGGVIEAVTSSPRALEGGRLPLHLRGDERDPSLDLF</sequence>
<name>A0ABY4MB45_9ACTN</name>
<reference evidence="1" key="1">
    <citation type="submission" date="2021-10" db="EMBL/GenBank/DDBJ databases">
        <title>Streptomyces nigrumlapis sp.nov.,an antimicrobial producing actinobacterium isolated from Black Gobi rocks.</title>
        <authorList>
            <person name="Wen Y."/>
            <person name="Zhang W."/>
            <person name="Liu X.G."/>
        </authorList>
    </citation>
    <scope>NUCLEOTIDE SEQUENCE</scope>
    <source>
        <strain evidence="1">ST13-2-2</strain>
    </source>
</reference>